<dbReference type="InterPro" id="IPR058624">
    <property type="entry name" value="MdtA-like_HH"/>
</dbReference>
<dbReference type="Gene3D" id="1.10.287.470">
    <property type="entry name" value="Helix hairpin bin"/>
    <property type="match status" value="1"/>
</dbReference>
<proteinExistence type="inferred from homology"/>
<dbReference type="InterPro" id="IPR058626">
    <property type="entry name" value="MdtA-like_b-barrel"/>
</dbReference>
<dbReference type="Gene3D" id="2.40.30.170">
    <property type="match status" value="1"/>
</dbReference>
<dbReference type="SUPFAM" id="SSF111369">
    <property type="entry name" value="HlyD-like secretion proteins"/>
    <property type="match status" value="1"/>
</dbReference>
<evidence type="ECO:0000259" key="7">
    <source>
        <dbReference type="Pfam" id="PF25967"/>
    </source>
</evidence>
<comment type="similarity">
    <text evidence="2">Belongs to the membrane fusion protein (MFP) (TC 8.A.1) family.</text>
</comment>
<dbReference type="Gene3D" id="2.40.420.20">
    <property type="match status" value="1"/>
</dbReference>
<dbReference type="OrthoDB" id="9816569at2"/>
<dbReference type="Proteomes" id="UP000278756">
    <property type="component" value="Chromosome 1"/>
</dbReference>
<organism evidence="8 9">
    <name type="scientific">Asticcacaulis excentricus</name>
    <dbReference type="NCBI Taxonomy" id="78587"/>
    <lineage>
        <taxon>Bacteria</taxon>
        <taxon>Pseudomonadati</taxon>
        <taxon>Pseudomonadota</taxon>
        <taxon>Alphaproteobacteria</taxon>
        <taxon>Caulobacterales</taxon>
        <taxon>Caulobacteraceae</taxon>
        <taxon>Asticcacaulis</taxon>
    </lineage>
</organism>
<dbReference type="NCBIfam" id="TIGR01730">
    <property type="entry name" value="RND_mfp"/>
    <property type="match status" value="1"/>
</dbReference>
<feature type="domain" description="Multidrug resistance protein MdtA-like barrel-sandwich hybrid" evidence="5">
    <location>
        <begin position="78"/>
        <end position="219"/>
    </location>
</feature>
<evidence type="ECO:0000259" key="4">
    <source>
        <dbReference type="Pfam" id="PF25876"/>
    </source>
</evidence>
<dbReference type="PANTHER" id="PTHR30158:SF10">
    <property type="entry name" value="CATION EFFLUX PUMP"/>
    <property type="match status" value="1"/>
</dbReference>
<gene>
    <name evidence="8" type="ORF">EM6_0596</name>
</gene>
<dbReference type="InterPro" id="IPR006143">
    <property type="entry name" value="RND_pump_MFP"/>
</dbReference>
<comment type="subcellular location">
    <subcellularLocation>
        <location evidence="1">Cell envelope</location>
    </subcellularLocation>
</comment>
<evidence type="ECO:0000256" key="3">
    <source>
        <dbReference type="SAM" id="Coils"/>
    </source>
</evidence>
<evidence type="ECO:0000256" key="2">
    <source>
        <dbReference type="ARBA" id="ARBA00009477"/>
    </source>
</evidence>
<dbReference type="Pfam" id="PF25917">
    <property type="entry name" value="BSH_RND"/>
    <property type="match status" value="1"/>
</dbReference>
<feature type="domain" description="Multidrug resistance protein MdtA-like beta-barrel" evidence="6">
    <location>
        <begin position="225"/>
        <end position="309"/>
    </location>
</feature>
<evidence type="ECO:0000313" key="8">
    <source>
        <dbReference type="EMBL" id="BBF80018.1"/>
    </source>
</evidence>
<reference evidence="9" key="1">
    <citation type="journal article" date="2017" name="Biotechnol. Biofuels">
        <title>Evaluation of environmental bacterial communities as a factor affecting the growth of duckweed Lemna minor.</title>
        <authorList>
            <person name="Ishizawa H."/>
            <person name="Kuroda M."/>
            <person name="Morikawa M."/>
            <person name="Ike M."/>
        </authorList>
    </citation>
    <scope>NUCLEOTIDE SEQUENCE [LARGE SCALE GENOMIC DNA]</scope>
    <source>
        <strain evidence="9">M6</strain>
    </source>
</reference>
<dbReference type="Pfam" id="PF25876">
    <property type="entry name" value="HH_MFP_RND"/>
    <property type="match status" value="1"/>
</dbReference>
<dbReference type="InterPro" id="IPR058627">
    <property type="entry name" value="MdtA-like_C"/>
</dbReference>
<dbReference type="EMBL" id="AP018827">
    <property type="protein sequence ID" value="BBF80018.1"/>
    <property type="molecule type" value="Genomic_DNA"/>
</dbReference>
<feature type="coiled-coil region" evidence="3">
    <location>
        <begin position="118"/>
        <end position="183"/>
    </location>
</feature>
<dbReference type="PANTHER" id="PTHR30158">
    <property type="entry name" value="ACRA/E-RELATED COMPONENT OF DRUG EFFLUX TRANSPORTER"/>
    <property type="match status" value="1"/>
</dbReference>
<dbReference type="RefSeq" id="WP_126420249.1">
    <property type="nucleotide sequence ID" value="NZ_AP018827.1"/>
</dbReference>
<reference evidence="9" key="2">
    <citation type="journal article" date="2017" name="Plant Physiol. Biochem.">
        <title>Differential oxidative and antioxidative response of duckweed Lemna minor toward plant growth promoting/inhibiting bacteria.</title>
        <authorList>
            <person name="Ishizawa H."/>
            <person name="Kuroda M."/>
            <person name="Morikawa M."/>
            <person name="Ike M."/>
        </authorList>
    </citation>
    <scope>NUCLEOTIDE SEQUENCE [LARGE SCALE GENOMIC DNA]</scope>
    <source>
        <strain evidence="9">M6</strain>
    </source>
</reference>
<evidence type="ECO:0000259" key="6">
    <source>
        <dbReference type="Pfam" id="PF25944"/>
    </source>
</evidence>
<dbReference type="GO" id="GO:0046677">
    <property type="term" value="P:response to antibiotic"/>
    <property type="evidence" value="ECO:0007669"/>
    <property type="project" value="TreeGrafter"/>
</dbReference>
<name>A0A3G9G6X7_9CAUL</name>
<protein>
    <submittedName>
        <fullName evidence="8">RND efflux system, membrane fusion protein CmeA</fullName>
    </submittedName>
</protein>
<dbReference type="AlphaFoldDB" id="A0A3G9G6X7"/>
<feature type="domain" description="Multidrug resistance protein MdtA-like alpha-helical hairpin" evidence="4">
    <location>
        <begin position="118"/>
        <end position="187"/>
    </location>
</feature>
<dbReference type="Pfam" id="PF25944">
    <property type="entry name" value="Beta-barrel_RND"/>
    <property type="match status" value="1"/>
</dbReference>
<feature type="domain" description="Multidrug resistance protein MdtA-like C-terminal permuted SH3" evidence="7">
    <location>
        <begin position="314"/>
        <end position="373"/>
    </location>
</feature>
<dbReference type="Gene3D" id="2.40.50.100">
    <property type="match status" value="1"/>
</dbReference>
<sequence length="400" mass="42145">MLTPSDLYRRAPRQALLTAAAIATLSVGAFGIYALTSKADAQATAAAPQAIPVKVALIEEQTVSGWVSFSGRLEAVERVEIRSRVSGAVKAIHFREGAFVREGQLLVTIDPAPYAAEVARARAQVQAAEARLTLARSENSRAERLLTERAISQSEAETRINALRSAEADLAAAQAVLQSANLNLSYTQVRAPVSGRVGKIEITQGNLVASGPGSAVLTTLVSVSPIYASFDANEEVINRTLADLNGAEFGKVPVKLELDNGSEPLSGHLQLIDNQFDSQSGTVRARAVFANTDGKLIPGQFVRVKLGEATAKPAILINEVAIGTDQSKRFVYVVGKGNAVEYREVQLGGTIDGQKVVTAGLKPGDRVVMSGLQALRPGTVVAPQLIAARPVIDATPKPNA</sequence>
<dbReference type="FunFam" id="2.40.420.20:FF:000001">
    <property type="entry name" value="Efflux RND transporter periplasmic adaptor subunit"/>
    <property type="match status" value="1"/>
</dbReference>
<dbReference type="InterPro" id="IPR058625">
    <property type="entry name" value="MdtA-like_BSH"/>
</dbReference>
<evidence type="ECO:0000313" key="9">
    <source>
        <dbReference type="Proteomes" id="UP000278756"/>
    </source>
</evidence>
<keyword evidence="3" id="KW-0175">Coiled coil</keyword>
<accession>A0A3G9G6X7</accession>
<dbReference type="GO" id="GO:0022857">
    <property type="term" value="F:transmembrane transporter activity"/>
    <property type="evidence" value="ECO:0007669"/>
    <property type="project" value="InterPro"/>
</dbReference>
<dbReference type="Pfam" id="PF25967">
    <property type="entry name" value="RND-MFP_C"/>
    <property type="match status" value="1"/>
</dbReference>
<evidence type="ECO:0000256" key="1">
    <source>
        <dbReference type="ARBA" id="ARBA00004196"/>
    </source>
</evidence>
<dbReference type="GO" id="GO:0030313">
    <property type="term" value="C:cell envelope"/>
    <property type="evidence" value="ECO:0007669"/>
    <property type="project" value="UniProtKB-SubCell"/>
</dbReference>
<evidence type="ECO:0000259" key="5">
    <source>
        <dbReference type="Pfam" id="PF25917"/>
    </source>
</evidence>
<dbReference type="GO" id="GO:0005886">
    <property type="term" value="C:plasma membrane"/>
    <property type="evidence" value="ECO:0007669"/>
    <property type="project" value="TreeGrafter"/>
</dbReference>